<evidence type="ECO:0000313" key="2">
    <source>
        <dbReference type="Proteomes" id="UP001160148"/>
    </source>
</evidence>
<dbReference type="Proteomes" id="UP001160148">
    <property type="component" value="Unassembled WGS sequence"/>
</dbReference>
<dbReference type="AlphaFoldDB" id="A0AAV0WU76"/>
<gene>
    <name evidence="1" type="ORF">MEUPH1_LOCUS14804</name>
</gene>
<accession>A0AAV0WU76</accession>
<organism evidence="1 2">
    <name type="scientific">Macrosiphum euphorbiae</name>
    <name type="common">potato aphid</name>
    <dbReference type="NCBI Taxonomy" id="13131"/>
    <lineage>
        <taxon>Eukaryota</taxon>
        <taxon>Metazoa</taxon>
        <taxon>Ecdysozoa</taxon>
        <taxon>Arthropoda</taxon>
        <taxon>Hexapoda</taxon>
        <taxon>Insecta</taxon>
        <taxon>Pterygota</taxon>
        <taxon>Neoptera</taxon>
        <taxon>Paraneoptera</taxon>
        <taxon>Hemiptera</taxon>
        <taxon>Sternorrhyncha</taxon>
        <taxon>Aphidomorpha</taxon>
        <taxon>Aphidoidea</taxon>
        <taxon>Aphididae</taxon>
        <taxon>Macrosiphini</taxon>
        <taxon>Macrosiphum</taxon>
    </lineage>
</organism>
<proteinExistence type="predicted"/>
<name>A0AAV0WU76_9HEMI</name>
<dbReference type="EMBL" id="CARXXK010000002">
    <property type="protein sequence ID" value="CAI6359386.1"/>
    <property type="molecule type" value="Genomic_DNA"/>
</dbReference>
<sequence>MTYSPIRHKKVMSQNSINLLSEDYTDEEFLELFGTEYLSLDSEYQASVKKIDPESSTIEKNKAKAQYERECR</sequence>
<comment type="caution">
    <text evidence="1">The sequence shown here is derived from an EMBL/GenBank/DDBJ whole genome shotgun (WGS) entry which is preliminary data.</text>
</comment>
<evidence type="ECO:0000313" key="1">
    <source>
        <dbReference type="EMBL" id="CAI6359386.1"/>
    </source>
</evidence>
<reference evidence="1 2" key="1">
    <citation type="submission" date="2023-01" db="EMBL/GenBank/DDBJ databases">
        <authorList>
            <person name="Whitehead M."/>
        </authorList>
    </citation>
    <scope>NUCLEOTIDE SEQUENCE [LARGE SCALE GENOMIC DNA]</scope>
</reference>
<protein>
    <submittedName>
        <fullName evidence="1">Uncharacterized protein</fullName>
    </submittedName>
</protein>
<keyword evidence="2" id="KW-1185">Reference proteome</keyword>